<proteinExistence type="predicted"/>
<reference evidence="1 2" key="1">
    <citation type="journal article" date="2014" name="Genome Biol. Evol.">
        <title>Acetic acid bacteria genomes reveal functional traits for adaptation to life in insect guts.</title>
        <authorList>
            <person name="Chouaia B."/>
            <person name="Gaiarsa S."/>
            <person name="Crotti E."/>
            <person name="Comandatore F."/>
            <person name="Degli Esposti M."/>
            <person name="Ricci I."/>
            <person name="Alma A."/>
            <person name="Favia G."/>
            <person name="Bandi C."/>
            <person name="Daffonchio D."/>
        </authorList>
    </citation>
    <scope>NUCLEOTIDE SEQUENCE [LARGE SCALE GENOMIC DNA]</scope>
    <source>
        <strain evidence="1 2">SF2.1</strain>
    </source>
</reference>
<dbReference type="EMBL" id="CBLX010000004">
    <property type="protein sequence ID" value="CDG38606.1"/>
    <property type="molecule type" value="Genomic_DNA"/>
</dbReference>
<evidence type="ECO:0000313" key="2">
    <source>
        <dbReference type="Proteomes" id="UP000027583"/>
    </source>
</evidence>
<evidence type="ECO:0000313" key="1">
    <source>
        <dbReference type="EMBL" id="CDG38606.1"/>
    </source>
</evidence>
<dbReference type="RefSeq" id="WP_023977796.1">
    <property type="nucleotide sequence ID" value="NZ_CBLX010000004.1"/>
</dbReference>
<protein>
    <submittedName>
        <fullName evidence="1">Uncharacterized protein</fullName>
    </submittedName>
</protein>
<organism evidence="1 2">
    <name type="scientific">Asaia bogorensis</name>
    <dbReference type="NCBI Taxonomy" id="91915"/>
    <lineage>
        <taxon>Bacteria</taxon>
        <taxon>Pseudomonadati</taxon>
        <taxon>Pseudomonadota</taxon>
        <taxon>Alphaproteobacteria</taxon>
        <taxon>Acetobacterales</taxon>
        <taxon>Acetobacteraceae</taxon>
        <taxon>Asaia</taxon>
    </lineage>
</organism>
<accession>A0A060QH93</accession>
<dbReference type="Proteomes" id="UP000027583">
    <property type="component" value="Unassembled WGS sequence"/>
</dbReference>
<comment type="caution">
    <text evidence="1">The sequence shown here is derived from an EMBL/GenBank/DDBJ whole genome shotgun (WGS) entry which is preliminary data.</text>
</comment>
<gene>
    <name evidence="1" type="ORF">ASAP_0561</name>
</gene>
<sequence length="200" mass="22083">MLYASARFWLLDFFGQVVDHDPLRDCLFSVVPLPGRYPGLFFFADTVAQEQFTVTLRKVVSLPMPIPQLQATRLPSGLVTLQRLDGSGRYLRSEENAGIDFHATVANDWEQFFILSEPMMHAYAILSQDKVSTITTPDGMSLPPMTFVQGHAGVIGPCRFSLAANLPALEDLAGLEPGASTELTLRLTDGETRTLTVTRH</sequence>
<dbReference type="AlphaFoldDB" id="A0A060QH93"/>
<reference evidence="1 2" key="2">
    <citation type="journal article" date="2014" name="PLoS ONE">
        <title>Evolution of mitochondria reconstructed from the energy metabolism of living bacteria.</title>
        <authorList>
            <person name="Degli Esposti M."/>
            <person name="Chouaia B."/>
            <person name="Comandatore F."/>
            <person name="Crotti E."/>
            <person name="Sassera D."/>
            <person name="Lievens P.M."/>
            <person name="Daffonchio D."/>
            <person name="Bandi C."/>
        </authorList>
    </citation>
    <scope>NUCLEOTIDE SEQUENCE [LARGE SCALE GENOMIC DNA]</scope>
    <source>
        <strain evidence="1 2">SF2.1</strain>
    </source>
</reference>
<name>A0A060QH93_9PROT</name>